<evidence type="ECO:0000313" key="10">
    <source>
        <dbReference type="EMBL" id="KAE9303683.1"/>
    </source>
</evidence>
<dbReference type="Proteomes" id="UP000476176">
    <property type="component" value="Unassembled WGS sequence"/>
</dbReference>
<evidence type="ECO:0000313" key="9">
    <source>
        <dbReference type="EMBL" id="KAE9224292.1"/>
    </source>
</evidence>
<accession>A0A6A3S2Y6</accession>
<protein>
    <recommendedName>
        <fullName evidence="20">Secreted protein</fullName>
    </recommendedName>
</protein>
<evidence type="ECO:0000313" key="5">
    <source>
        <dbReference type="EMBL" id="KAE9105650.1"/>
    </source>
</evidence>
<comment type="caution">
    <text evidence="4">The sequence shown here is derived from an EMBL/GenBank/DDBJ whole genome shotgun (WGS) entry which is preliminary data.</text>
</comment>
<dbReference type="AlphaFoldDB" id="A0A6A3S2Y6"/>
<feature type="signal peptide" evidence="1">
    <location>
        <begin position="1"/>
        <end position="20"/>
    </location>
</feature>
<dbReference type="EMBL" id="QXGB01000653">
    <property type="protein sequence ID" value="KAE9208043.1"/>
    <property type="molecule type" value="Genomic_DNA"/>
</dbReference>
<dbReference type="Proteomes" id="UP000440367">
    <property type="component" value="Unassembled WGS sequence"/>
</dbReference>
<evidence type="ECO:0000313" key="3">
    <source>
        <dbReference type="EMBL" id="KAE8995297.1"/>
    </source>
</evidence>
<dbReference type="EMBL" id="QXGE01000791">
    <property type="protein sequence ID" value="KAE9303683.1"/>
    <property type="molecule type" value="Genomic_DNA"/>
</dbReference>
<evidence type="ECO:0000313" key="6">
    <source>
        <dbReference type="EMBL" id="KAE9142585.1"/>
    </source>
</evidence>
<dbReference type="Proteomes" id="UP000433483">
    <property type="component" value="Unassembled WGS sequence"/>
</dbReference>
<evidence type="ECO:0008006" key="20">
    <source>
        <dbReference type="Google" id="ProtNLM"/>
    </source>
</evidence>
<dbReference type="EMBL" id="QXFW01001169">
    <property type="protein sequence ID" value="KAE8995297.1"/>
    <property type="molecule type" value="Genomic_DNA"/>
</dbReference>
<organism evidence="4 16">
    <name type="scientific">Phytophthora fragariae</name>
    <dbReference type="NCBI Taxonomy" id="53985"/>
    <lineage>
        <taxon>Eukaryota</taxon>
        <taxon>Sar</taxon>
        <taxon>Stramenopiles</taxon>
        <taxon>Oomycota</taxon>
        <taxon>Peronosporomycetes</taxon>
        <taxon>Peronosporales</taxon>
        <taxon>Peronosporaceae</taxon>
        <taxon>Phytophthora</taxon>
    </lineage>
</organism>
<evidence type="ECO:0000313" key="17">
    <source>
        <dbReference type="Proteomes" id="UP000460718"/>
    </source>
</evidence>
<evidence type="ECO:0000256" key="1">
    <source>
        <dbReference type="SAM" id="SignalP"/>
    </source>
</evidence>
<dbReference type="EMBL" id="QXGD01000796">
    <property type="protein sequence ID" value="KAE9224292.1"/>
    <property type="molecule type" value="Genomic_DNA"/>
</dbReference>
<dbReference type="EMBL" id="QXGF01000633">
    <property type="protein sequence ID" value="KAE8937507.1"/>
    <property type="molecule type" value="Genomic_DNA"/>
</dbReference>
<dbReference type="Proteomes" id="UP000460718">
    <property type="component" value="Unassembled WGS sequence"/>
</dbReference>
<evidence type="ECO:0000313" key="4">
    <source>
        <dbReference type="EMBL" id="KAE9105455.1"/>
    </source>
</evidence>
<evidence type="ECO:0000313" key="16">
    <source>
        <dbReference type="Proteomes" id="UP000441208"/>
    </source>
</evidence>
<evidence type="ECO:0000313" key="7">
    <source>
        <dbReference type="EMBL" id="KAE9208043.1"/>
    </source>
</evidence>
<dbReference type="EMBL" id="QXFX01000741">
    <property type="protein sequence ID" value="KAE9105650.1"/>
    <property type="molecule type" value="Genomic_DNA"/>
</dbReference>
<dbReference type="EMBL" id="QXGA01000686">
    <property type="protein sequence ID" value="KAE9142585.1"/>
    <property type="molecule type" value="Genomic_DNA"/>
</dbReference>
<reference evidence="11 12" key="1">
    <citation type="submission" date="2018-08" db="EMBL/GenBank/DDBJ databases">
        <title>Genomic investigation of the strawberry pathogen Phytophthora fragariae indicates pathogenicity is determined by transcriptional variation in three key races.</title>
        <authorList>
            <person name="Adams T.M."/>
            <person name="Armitage A.D."/>
            <person name="Sobczyk M.K."/>
            <person name="Bates H.J."/>
            <person name="Dunwell J.M."/>
            <person name="Nellist C.F."/>
            <person name="Harrison R.J."/>
        </authorList>
    </citation>
    <scope>NUCLEOTIDE SEQUENCE [LARGE SCALE GENOMIC DNA]</scope>
    <source>
        <strain evidence="10 13">A4</strain>
        <strain evidence="9 14">BC-1</strain>
        <strain evidence="8 18">BC-23</strain>
        <strain evidence="7 12">NOV-27</strain>
        <strain evidence="6 15">NOV-5</strain>
        <strain evidence="4 16">NOV-71</strain>
        <strain evidence="2 11">NOV-9</strain>
        <strain evidence="5 19">ONT-3</strain>
        <strain evidence="3 17">SCRP245</strain>
    </source>
</reference>
<evidence type="ECO:0000313" key="8">
    <source>
        <dbReference type="EMBL" id="KAE9217579.1"/>
    </source>
</evidence>
<evidence type="ECO:0000313" key="13">
    <source>
        <dbReference type="Proteomes" id="UP000437068"/>
    </source>
</evidence>
<keyword evidence="1" id="KW-0732">Signal</keyword>
<gene>
    <name evidence="10" type="ORF">PF001_g13438</name>
    <name evidence="9" type="ORF">PF002_g14735</name>
    <name evidence="8" type="ORF">PF004_g14108</name>
    <name evidence="7" type="ORF">PF005_g12361</name>
    <name evidence="6" type="ORF">PF006_g12311</name>
    <name evidence="4" type="ORF">PF007_g13696</name>
    <name evidence="2" type="ORF">PF009_g12591</name>
    <name evidence="5" type="ORF">PF010_g12930</name>
    <name evidence="3" type="ORF">PF011_g16391</name>
</gene>
<evidence type="ECO:0000313" key="19">
    <source>
        <dbReference type="Proteomes" id="UP000488956"/>
    </source>
</evidence>
<sequence>MLLIITFLAATTIFTKLGTSFVCIGDAAQFEFEPKCCHPAGLQTTLTLKSDSIWHDDTARSASNRFPNRFPNRFG</sequence>
<dbReference type="Proteomes" id="UP000488956">
    <property type="component" value="Unassembled WGS sequence"/>
</dbReference>
<evidence type="ECO:0000313" key="14">
    <source>
        <dbReference type="Proteomes" id="UP000440367"/>
    </source>
</evidence>
<dbReference type="EMBL" id="QXFZ01000765">
    <property type="protein sequence ID" value="KAE9105455.1"/>
    <property type="molecule type" value="Genomic_DNA"/>
</dbReference>
<dbReference type="Proteomes" id="UP000429523">
    <property type="component" value="Unassembled WGS sequence"/>
</dbReference>
<evidence type="ECO:0000313" key="12">
    <source>
        <dbReference type="Proteomes" id="UP000433483"/>
    </source>
</evidence>
<evidence type="ECO:0000313" key="15">
    <source>
        <dbReference type="Proteomes" id="UP000440732"/>
    </source>
</evidence>
<dbReference type="Proteomes" id="UP000440732">
    <property type="component" value="Unassembled WGS sequence"/>
</dbReference>
<keyword evidence="12" id="KW-1185">Reference proteome</keyword>
<evidence type="ECO:0000313" key="11">
    <source>
        <dbReference type="Proteomes" id="UP000429523"/>
    </source>
</evidence>
<evidence type="ECO:0000313" key="18">
    <source>
        <dbReference type="Proteomes" id="UP000476176"/>
    </source>
</evidence>
<dbReference type="EMBL" id="QXGC01000887">
    <property type="protein sequence ID" value="KAE9217579.1"/>
    <property type="molecule type" value="Genomic_DNA"/>
</dbReference>
<dbReference type="Proteomes" id="UP000437068">
    <property type="component" value="Unassembled WGS sequence"/>
</dbReference>
<feature type="chain" id="PRO_5036165941" description="Secreted protein" evidence="1">
    <location>
        <begin position="21"/>
        <end position="75"/>
    </location>
</feature>
<evidence type="ECO:0000313" key="2">
    <source>
        <dbReference type="EMBL" id="KAE8937507.1"/>
    </source>
</evidence>
<dbReference type="Proteomes" id="UP000441208">
    <property type="component" value="Unassembled WGS sequence"/>
</dbReference>
<name>A0A6A3S2Y6_9STRA</name>
<proteinExistence type="predicted"/>